<feature type="region of interest" description="Disordered" evidence="1">
    <location>
        <begin position="173"/>
        <end position="213"/>
    </location>
</feature>
<dbReference type="OrthoDB" id="6123at2759"/>
<feature type="compositionally biased region" description="Basic and acidic residues" evidence="1">
    <location>
        <begin position="271"/>
        <end position="284"/>
    </location>
</feature>
<feature type="compositionally biased region" description="Basic and acidic residues" evidence="1">
    <location>
        <begin position="614"/>
        <end position="635"/>
    </location>
</feature>
<gene>
    <name evidence="2" type="ORF">PHAECO_LOCUS2132</name>
</gene>
<dbReference type="AlphaFoldDB" id="A0A9P0GPU5"/>
<dbReference type="Proteomes" id="UP001153737">
    <property type="component" value="Chromosome 10"/>
</dbReference>
<organism evidence="2 3">
    <name type="scientific">Phaedon cochleariae</name>
    <name type="common">Mustard beetle</name>
    <dbReference type="NCBI Taxonomy" id="80249"/>
    <lineage>
        <taxon>Eukaryota</taxon>
        <taxon>Metazoa</taxon>
        <taxon>Ecdysozoa</taxon>
        <taxon>Arthropoda</taxon>
        <taxon>Hexapoda</taxon>
        <taxon>Insecta</taxon>
        <taxon>Pterygota</taxon>
        <taxon>Neoptera</taxon>
        <taxon>Endopterygota</taxon>
        <taxon>Coleoptera</taxon>
        <taxon>Polyphaga</taxon>
        <taxon>Cucujiformia</taxon>
        <taxon>Chrysomeloidea</taxon>
        <taxon>Chrysomelidae</taxon>
        <taxon>Chrysomelinae</taxon>
        <taxon>Chrysomelini</taxon>
        <taxon>Phaedon</taxon>
    </lineage>
</organism>
<feature type="compositionally biased region" description="Basic and acidic residues" evidence="1">
    <location>
        <begin position="510"/>
        <end position="549"/>
    </location>
</feature>
<dbReference type="EMBL" id="OU896716">
    <property type="protein sequence ID" value="CAH1117575.1"/>
    <property type="molecule type" value="Genomic_DNA"/>
</dbReference>
<evidence type="ECO:0000256" key="1">
    <source>
        <dbReference type="SAM" id="MobiDB-lite"/>
    </source>
</evidence>
<feature type="compositionally biased region" description="Basic and acidic residues" evidence="1">
    <location>
        <begin position="301"/>
        <end position="311"/>
    </location>
</feature>
<feature type="region of interest" description="Disordered" evidence="1">
    <location>
        <begin position="614"/>
        <end position="640"/>
    </location>
</feature>
<sequence>MSVFEQLCTITPKMQATLENIDATLKSQIQDIFAPLQKFIETGDRSFLDKEFEKENIASSATIQKRTRQQKPTVLEEISENSLQFENVKVKQEKLSIASSESTCSVSSETFLKEISPKGRRTRQKKPSVSENSETLVIETVKVKKEKISTIMPPSSSHGTCTSEATLTDADIEIKKEDMPAPRKLPPRKKKIKPELEETQKRSTRAFERGKQSDVILQNTTITKIDITETDSDTSSEKKSHVKPEQPVQQNMRATRSKVRQRKPSLESQSDNEKVETSEPEIKKVRSTRTKTLRQNKRNRSHSEELEAMKNEKKKSKSSTSSDTEDNKSAQTEYEDAVSTMETNETEPQSKADATYVAKSEPQSAVLNQTVVIEKPKVVQPSDNKEVVKENGVRTPPRPKSKKQTKEIFSPFDKTPLKKKVEAFEKLEAAAMQQGEAQNAKGNPKSETKTSTGRPKSKLVTPFTSRFMPKTCSTSKINKLYPGNKLDTSTSGDSALSAKSVSVLKASQAEFREREKRRQEKEREALKKREALLAAQAEEKKRKREEKQLKAQQQRELLEKDKQKQLEEQQRKDEEKYKQAIAEKQEKMQKQREEAEKKRLVAKEKAQLIKLQEERDAKEAAERDARAAAKKEEKLKSHKAKQHGLPVYMVSKPPLLPTDDCYDSDCSDYGADYTTPEWAKEKALEKKQMVQIVAQEKLKNTFFCRKTHTPDLQEIFEIIDPRKLKRTSSAVWKKPPRYTLFSVTSIVQFSDDEDVDV</sequence>
<feature type="compositionally biased region" description="Polar residues" evidence="1">
    <location>
        <begin position="486"/>
        <end position="500"/>
    </location>
</feature>
<reference evidence="2" key="1">
    <citation type="submission" date="2022-01" db="EMBL/GenBank/DDBJ databases">
        <authorList>
            <person name="King R."/>
        </authorList>
    </citation>
    <scope>NUCLEOTIDE SEQUENCE</scope>
</reference>
<feature type="compositionally biased region" description="Basic and acidic residues" evidence="1">
    <location>
        <begin position="556"/>
        <end position="595"/>
    </location>
</feature>
<feature type="compositionally biased region" description="Basic and acidic residues" evidence="1">
    <location>
        <begin position="235"/>
        <end position="244"/>
    </location>
</feature>
<feature type="region of interest" description="Disordered" evidence="1">
    <location>
        <begin position="377"/>
        <end position="595"/>
    </location>
</feature>
<feature type="compositionally biased region" description="Basic residues" evidence="1">
    <location>
        <begin position="285"/>
        <end position="300"/>
    </location>
</feature>
<keyword evidence="3" id="KW-1185">Reference proteome</keyword>
<feature type="region of interest" description="Disordered" evidence="1">
    <location>
        <begin position="227"/>
        <end position="364"/>
    </location>
</feature>
<name>A0A9P0GPU5_PHACE</name>
<reference evidence="2" key="2">
    <citation type="submission" date="2022-10" db="EMBL/GenBank/DDBJ databases">
        <authorList>
            <consortium name="ENA_rothamsted_submissions"/>
            <consortium name="culmorum"/>
            <person name="King R."/>
        </authorList>
    </citation>
    <scope>NUCLEOTIDE SEQUENCE</scope>
</reference>
<feature type="compositionally biased region" description="Basic and acidic residues" evidence="1">
    <location>
        <begin position="193"/>
        <end position="212"/>
    </location>
</feature>
<accession>A0A9P0GPU5</accession>
<feature type="compositionally biased region" description="Polar residues" evidence="1">
    <location>
        <begin position="340"/>
        <end position="349"/>
    </location>
</feature>
<protein>
    <submittedName>
        <fullName evidence="2">Uncharacterized protein</fullName>
    </submittedName>
</protein>
<evidence type="ECO:0000313" key="3">
    <source>
        <dbReference type="Proteomes" id="UP001153737"/>
    </source>
</evidence>
<feature type="compositionally biased region" description="Basic and acidic residues" evidence="1">
    <location>
        <begin position="383"/>
        <end position="392"/>
    </location>
</feature>
<proteinExistence type="predicted"/>
<evidence type="ECO:0000313" key="2">
    <source>
        <dbReference type="EMBL" id="CAH1117575.1"/>
    </source>
</evidence>
<feature type="compositionally biased region" description="Basic and acidic residues" evidence="1">
    <location>
        <begin position="415"/>
        <end position="428"/>
    </location>
</feature>